<dbReference type="InterPro" id="IPR013656">
    <property type="entry name" value="PAS_4"/>
</dbReference>
<sequence length="475" mass="52258">MPEITQQLDYAQLRARAMESLFEAFDSLCEGTVVVDRNARIVWINERYAARFGVADAKAAIGKEIEEIIPTSLMREVVRTGRPLLLDILDVNGESFVVTRIPIKDGNGDTIGAIGFALYDKLQPLQPFYARLHRLQHQLAQTQQHLAAERRAKYTFTNYIGNSPAATQVKQQARRAARLDTTVLLLGETGTGKELLAHAIHAASTRADRPFVGFNVAAIPENLLEAECFGAAPGAYTGAEKKARIGKFELANGGTLFLDEIGDMPLALQAKLLRVLQEHEVEPLGSNKVVKIDVRVIAATSRDLKADVAAGRFRADLYYRLNVLTIHLPALRERTEDFGPLCDHILEQIAARTRLTLRELDPAALALLKRCRWEGNIRELRNVLEQACMLADGPRLTEADIRGIVIPSEAAPPAETVDAAAITSYDEALAAFERNLITQTLRLTDGKVTEAARRLGLGRATLYKKIAALGIASRD</sequence>
<name>A0A974SSJ6_9RHOO</name>
<dbReference type="PROSITE" id="PS50045">
    <property type="entry name" value="SIGMA54_INTERACT_4"/>
    <property type="match status" value="1"/>
</dbReference>
<keyword evidence="4" id="KW-0804">Transcription</keyword>
<feature type="domain" description="Sigma-54 factor interaction" evidence="5">
    <location>
        <begin position="159"/>
        <end position="389"/>
    </location>
</feature>
<dbReference type="EMBL" id="CP064781">
    <property type="protein sequence ID" value="QRJ65753.1"/>
    <property type="molecule type" value="Genomic_DNA"/>
</dbReference>
<dbReference type="InterPro" id="IPR025662">
    <property type="entry name" value="Sigma_54_int_dom_ATP-bd_1"/>
</dbReference>
<dbReference type="InterPro" id="IPR058031">
    <property type="entry name" value="AAA_lid_NorR"/>
</dbReference>
<evidence type="ECO:0000256" key="3">
    <source>
        <dbReference type="ARBA" id="ARBA00023015"/>
    </source>
</evidence>
<dbReference type="Gene3D" id="1.10.8.60">
    <property type="match status" value="1"/>
</dbReference>
<evidence type="ECO:0000259" key="5">
    <source>
        <dbReference type="PROSITE" id="PS50045"/>
    </source>
</evidence>
<dbReference type="InterPro" id="IPR003593">
    <property type="entry name" value="AAA+_ATPase"/>
</dbReference>
<dbReference type="InterPro" id="IPR009057">
    <property type="entry name" value="Homeodomain-like_sf"/>
</dbReference>
<dbReference type="InterPro" id="IPR025943">
    <property type="entry name" value="Sigma_54_int_dom_ATP-bd_2"/>
</dbReference>
<dbReference type="Gene3D" id="3.30.450.20">
    <property type="entry name" value="PAS domain"/>
    <property type="match status" value="1"/>
</dbReference>
<keyword evidence="7" id="KW-1185">Reference proteome</keyword>
<dbReference type="SMART" id="SM00382">
    <property type="entry name" value="AAA"/>
    <property type="match status" value="1"/>
</dbReference>
<dbReference type="PROSITE" id="PS00676">
    <property type="entry name" value="SIGMA54_INTERACT_2"/>
    <property type="match status" value="1"/>
</dbReference>
<dbReference type="Pfam" id="PF08448">
    <property type="entry name" value="PAS_4"/>
    <property type="match status" value="1"/>
</dbReference>
<dbReference type="PRINTS" id="PR01590">
    <property type="entry name" value="HTHFIS"/>
</dbReference>
<protein>
    <submittedName>
        <fullName evidence="6">Sigma 54-interacting transcriptional regulator</fullName>
    </submittedName>
</protein>
<dbReference type="PROSITE" id="PS00675">
    <property type="entry name" value="SIGMA54_INTERACT_1"/>
    <property type="match status" value="1"/>
</dbReference>
<dbReference type="Gene3D" id="3.40.50.300">
    <property type="entry name" value="P-loop containing nucleotide triphosphate hydrolases"/>
    <property type="match status" value="1"/>
</dbReference>
<dbReference type="InterPro" id="IPR002197">
    <property type="entry name" value="HTH_Fis"/>
</dbReference>
<keyword evidence="2" id="KW-0067">ATP-binding</keyword>
<dbReference type="InterPro" id="IPR027417">
    <property type="entry name" value="P-loop_NTPase"/>
</dbReference>
<reference evidence="6" key="1">
    <citation type="submission" date="2020-11" db="EMBL/GenBank/DDBJ databases">
        <title>Azospira restricta DSM 18626 genome sequence.</title>
        <authorList>
            <person name="Moe W.M."/>
        </authorList>
    </citation>
    <scope>NUCLEOTIDE SEQUENCE</scope>
    <source>
        <strain evidence="6">DSM 18626</strain>
    </source>
</reference>
<dbReference type="Gene3D" id="1.10.10.60">
    <property type="entry name" value="Homeodomain-like"/>
    <property type="match status" value="1"/>
</dbReference>
<dbReference type="SUPFAM" id="SSF55785">
    <property type="entry name" value="PYP-like sensor domain (PAS domain)"/>
    <property type="match status" value="1"/>
</dbReference>
<dbReference type="FunFam" id="3.40.50.300:FF:000006">
    <property type="entry name" value="DNA-binding transcriptional regulator NtrC"/>
    <property type="match status" value="1"/>
</dbReference>
<dbReference type="Proteomes" id="UP000663444">
    <property type="component" value="Chromosome"/>
</dbReference>
<evidence type="ECO:0000256" key="2">
    <source>
        <dbReference type="ARBA" id="ARBA00022840"/>
    </source>
</evidence>
<keyword evidence="1" id="KW-0547">Nucleotide-binding</keyword>
<dbReference type="Pfam" id="PF02954">
    <property type="entry name" value="HTH_8"/>
    <property type="match status" value="1"/>
</dbReference>
<proteinExistence type="predicted"/>
<dbReference type="KEGG" id="ares:IWH25_14485"/>
<dbReference type="GO" id="GO:0006355">
    <property type="term" value="P:regulation of DNA-templated transcription"/>
    <property type="evidence" value="ECO:0007669"/>
    <property type="project" value="InterPro"/>
</dbReference>
<dbReference type="CDD" id="cd00009">
    <property type="entry name" value="AAA"/>
    <property type="match status" value="1"/>
</dbReference>
<dbReference type="PANTHER" id="PTHR32071">
    <property type="entry name" value="TRANSCRIPTIONAL REGULATORY PROTEIN"/>
    <property type="match status" value="1"/>
</dbReference>
<evidence type="ECO:0000313" key="7">
    <source>
        <dbReference type="Proteomes" id="UP000663444"/>
    </source>
</evidence>
<dbReference type="AlphaFoldDB" id="A0A974SSJ6"/>
<dbReference type="InterPro" id="IPR002078">
    <property type="entry name" value="Sigma_54_int"/>
</dbReference>
<organism evidence="6 7">
    <name type="scientific">Azospira restricta</name>
    <dbReference type="NCBI Taxonomy" id="404405"/>
    <lineage>
        <taxon>Bacteria</taxon>
        <taxon>Pseudomonadati</taxon>
        <taxon>Pseudomonadota</taxon>
        <taxon>Betaproteobacteria</taxon>
        <taxon>Rhodocyclales</taxon>
        <taxon>Rhodocyclaceae</taxon>
        <taxon>Azospira</taxon>
    </lineage>
</organism>
<dbReference type="PANTHER" id="PTHR32071:SF99">
    <property type="entry name" value="TRANSCRIPTIONAL REGULATORY PROTEIN"/>
    <property type="match status" value="1"/>
</dbReference>
<dbReference type="GO" id="GO:0043565">
    <property type="term" value="F:sequence-specific DNA binding"/>
    <property type="evidence" value="ECO:0007669"/>
    <property type="project" value="InterPro"/>
</dbReference>
<evidence type="ECO:0000256" key="4">
    <source>
        <dbReference type="ARBA" id="ARBA00023163"/>
    </source>
</evidence>
<evidence type="ECO:0000256" key="1">
    <source>
        <dbReference type="ARBA" id="ARBA00022741"/>
    </source>
</evidence>
<accession>A0A974SSJ6</accession>
<dbReference type="InterPro" id="IPR035965">
    <property type="entry name" value="PAS-like_dom_sf"/>
</dbReference>
<gene>
    <name evidence="6" type="ORF">IWH25_14485</name>
</gene>
<dbReference type="Pfam" id="PF00158">
    <property type="entry name" value="Sigma54_activat"/>
    <property type="match status" value="1"/>
</dbReference>
<dbReference type="SUPFAM" id="SSF46689">
    <property type="entry name" value="Homeodomain-like"/>
    <property type="match status" value="1"/>
</dbReference>
<evidence type="ECO:0000313" key="6">
    <source>
        <dbReference type="EMBL" id="QRJ65753.1"/>
    </source>
</evidence>
<dbReference type="Pfam" id="PF25601">
    <property type="entry name" value="AAA_lid_14"/>
    <property type="match status" value="1"/>
</dbReference>
<dbReference type="GO" id="GO:0005524">
    <property type="term" value="F:ATP binding"/>
    <property type="evidence" value="ECO:0007669"/>
    <property type="project" value="UniProtKB-KW"/>
</dbReference>
<dbReference type="SUPFAM" id="SSF52540">
    <property type="entry name" value="P-loop containing nucleoside triphosphate hydrolases"/>
    <property type="match status" value="1"/>
</dbReference>
<keyword evidence="3" id="KW-0805">Transcription regulation</keyword>